<dbReference type="InterPro" id="IPR013087">
    <property type="entry name" value="Znf_C2H2_type"/>
</dbReference>
<dbReference type="InterPro" id="IPR027417">
    <property type="entry name" value="P-loop_NTPase"/>
</dbReference>
<evidence type="ECO:0000256" key="20">
    <source>
        <dbReference type="ARBA" id="ARBA00023180"/>
    </source>
</evidence>
<organism evidence="25 26">
    <name type="scientific">Trichinella pseudospiralis</name>
    <name type="common">Parasitic roundworm</name>
    <dbReference type="NCBI Taxonomy" id="6337"/>
    <lineage>
        <taxon>Eukaryota</taxon>
        <taxon>Metazoa</taxon>
        <taxon>Ecdysozoa</taxon>
        <taxon>Nematoda</taxon>
        <taxon>Enoplea</taxon>
        <taxon>Dorylaimia</taxon>
        <taxon>Trichinellida</taxon>
        <taxon>Trichinellidae</taxon>
        <taxon>Trichinella</taxon>
    </lineage>
</organism>
<evidence type="ECO:0000256" key="12">
    <source>
        <dbReference type="ARBA" id="ARBA00022833"/>
    </source>
</evidence>
<dbReference type="SMART" id="SM00355">
    <property type="entry name" value="ZnF_C2H2"/>
    <property type="match status" value="3"/>
</dbReference>
<comment type="subcellular location">
    <subcellularLocation>
        <location evidence="3">Golgi apparatus membrane</location>
        <topology evidence="3">Single-pass type II membrane protein</topology>
    </subcellularLocation>
    <subcellularLocation>
        <location evidence="2">Membrane</location>
        <topology evidence="2">Multi-pass membrane protein</topology>
    </subcellularLocation>
    <subcellularLocation>
        <location evidence="1">Nucleus</location>
    </subcellularLocation>
</comment>
<name>A0A0V1JLD7_TRIPS</name>
<feature type="domain" description="C2H2-type" evidence="24">
    <location>
        <begin position="66"/>
        <end position="94"/>
    </location>
</feature>
<dbReference type="GO" id="GO:0005634">
    <property type="term" value="C:nucleus"/>
    <property type="evidence" value="ECO:0007669"/>
    <property type="project" value="UniProtKB-SubCell"/>
</dbReference>
<dbReference type="Pfam" id="PF07297">
    <property type="entry name" value="DPM2"/>
    <property type="match status" value="1"/>
</dbReference>
<keyword evidence="11 22" id="KW-0863">Zinc-finger</keyword>
<dbReference type="FunFam" id="3.40.50.300:FF:001418">
    <property type="entry name" value="Heparan sulfate 2-o-sulfotransferase"/>
    <property type="match status" value="1"/>
</dbReference>
<evidence type="ECO:0000256" key="17">
    <source>
        <dbReference type="ARBA" id="ARBA00023136"/>
    </source>
</evidence>
<keyword evidence="7 25" id="KW-0808">Transferase</keyword>
<keyword evidence="14 23" id="KW-1133">Transmembrane helix</keyword>
<dbReference type="Pfam" id="PF03567">
    <property type="entry name" value="Sulfotransfer_2"/>
    <property type="match status" value="1"/>
</dbReference>
<evidence type="ECO:0000256" key="14">
    <source>
        <dbReference type="ARBA" id="ARBA00022989"/>
    </source>
</evidence>
<keyword evidence="17 23" id="KW-0472">Membrane</keyword>
<dbReference type="GO" id="GO:0000139">
    <property type="term" value="C:Golgi membrane"/>
    <property type="evidence" value="ECO:0007669"/>
    <property type="project" value="UniProtKB-SubCell"/>
</dbReference>
<keyword evidence="13" id="KW-0735">Signal-anchor</keyword>
<dbReference type="GO" id="GO:0008270">
    <property type="term" value="F:zinc ion binding"/>
    <property type="evidence" value="ECO:0007669"/>
    <property type="project" value="UniProtKB-KW"/>
</dbReference>
<comment type="similarity">
    <text evidence="5">Belongs to the sulfotransferase 3 family.</text>
</comment>
<dbReference type="InterPro" id="IPR009914">
    <property type="entry name" value="DPM2"/>
</dbReference>
<keyword evidence="18" id="KW-1015">Disulfide bond</keyword>
<evidence type="ECO:0000256" key="23">
    <source>
        <dbReference type="SAM" id="Phobius"/>
    </source>
</evidence>
<evidence type="ECO:0000256" key="7">
    <source>
        <dbReference type="ARBA" id="ARBA00022679"/>
    </source>
</evidence>
<proteinExistence type="inferred from homology"/>
<dbReference type="EMBL" id="JYDV01000085">
    <property type="protein sequence ID" value="KRZ35743.1"/>
    <property type="molecule type" value="Genomic_DNA"/>
</dbReference>
<dbReference type="Gene3D" id="3.30.160.60">
    <property type="entry name" value="Classic Zinc Finger"/>
    <property type="match status" value="2"/>
</dbReference>
<dbReference type="SUPFAM" id="SSF52540">
    <property type="entry name" value="P-loop containing nucleoside triphosphate hydrolases"/>
    <property type="match status" value="1"/>
</dbReference>
<keyword evidence="19" id="KW-0804">Transcription</keyword>
<feature type="transmembrane region" description="Helical" evidence="23">
    <location>
        <begin position="368"/>
        <end position="387"/>
    </location>
</feature>
<evidence type="ECO:0000256" key="16">
    <source>
        <dbReference type="ARBA" id="ARBA00023125"/>
    </source>
</evidence>
<evidence type="ECO:0000256" key="15">
    <source>
        <dbReference type="ARBA" id="ARBA00023034"/>
    </source>
</evidence>
<evidence type="ECO:0000256" key="19">
    <source>
        <dbReference type="ARBA" id="ARBA00023163"/>
    </source>
</evidence>
<keyword evidence="15" id="KW-0333">Golgi apparatus</keyword>
<feature type="domain" description="C2H2-type" evidence="24">
    <location>
        <begin position="123"/>
        <end position="151"/>
    </location>
</feature>
<accession>A0A0V1JLD7</accession>
<evidence type="ECO:0000256" key="6">
    <source>
        <dbReference type="ARBA" id="ARBA00011233"/>
    </source>
</evidence>
<comment type="subunit">
    <text evidence="6">Homotrimer.</text>
</comment>
<comment type="caution">
    <text evidence="25">The sequence shown here is derived from an EMBL/GenBank/DDBJ whole genome shotgun (WGS) entry which is preliminary data.</text>
</comment>
<evidence type="ECO:0000256" key="5">
    <source>
        <dbReference type="ARBA" id="ARBA00010569"/>
    </source>
</evidence>
<dbReference type="PROSITE" id="PS00028">
    <property type="entry name" value="ZINC_FINGER_C2H2_1"/>
    <property type="match status" value="3"/>
</dbReference>
<evidence type="ECO:0000256" key="9">
    <source>
        <dbReference type="ARBA" id="ARBA00022723"/>
    </source>
</evidence>
<keyword evidence="21" id="KW-0539">Nucleus</keyword>
<evidence type="ECO:0000256" key="11">
    <source>
        <dbReference type="ARBA" id="ARBA00022771"/>
    </source>
</evidence>
<keyword evidence="16" id="KW-0238">DNA-binding</keyword>
<dbReference type="GO" id="GO:0030234">
    <property type="term" value="F:enzyme regulator activity"/>
    <property type="evidence" value="ECO:0007669"/>
    <property type="project" value="InterPro"/>
</dbReference>
<dbReference type="GO" id="GO:0005789">
    <property type="term" value="C:endoplasmic reticulum membrane"/>
    <property type="evidence" value="ECO:0007669"/>
    <property type="project" value="InterPro"/>
</dbReference>
<dbReference type="PANTHER" id="PTHR12129">
    <property type="entry name" value="HEPARAN SULFATE 2-O-SULFOTRANSFERASE"/>
    <property type="match status" value="1"/>
</dbReference>
<keyword evidence="20" id="KW-0325">Glycoprotein</keyword>
<keyword evidence="9" id="KW-0479">Metal-binding</keyword>
<reference evidence="25 26" key="1">
    <citation type="submission" date="2015-01" db="EMBL/GenBank/DDBJ databases">
        <title>Evolution of Trichinella species and genotypes.</title>
        <authorList>
            <person name="Korhonen P.K."/>
            <person name="Edoardo P."/>
            <person name="Giuseppe L.R."/>
            <person name="Gasser R.B."/>
        </authorList>
    </citation>
    <scope>NUCLEOTIDE SEQUENCE [LARGE SCALE GENOMIC DNA]</scope>
    <source>
        <strain evidence="25">ISS176</strain>
    </source>
</reference>
<dbReference type="InterPro" id="IPR007734">
    <property type="entry name" value="Heparan_SO4_2-O-STrfase"/>
</dbReference>
<dbReference type="GO" id="GO:0003677">
    <property type="term" value="F:DNA binding"/>
    <property type="evidence" value="ECO:0007669"/>
    <property type="project" value="UniProtKB-KW"/>
</dbReference>
<evidence type="ECO:0000256" key="18">
    <source>
        <dbReference type="ARBA" id="ARBA00023157"/>
    </source>
</evidence>
<dbReference type="FunFam" id="3.30.160.60:FF:000188">
    <property type="entry name" value="Zinc finger protein 787"/>
    <property type="match status" value="1"/>
</dbReference>
<feature type="domain" description="C2H2-type" evidence="24">
    <location>
        <begin position="95"/>
        <end position="122"/>
    </location>
</feature>
<dbReference type="Gene3D" id="3.40.50.300">
    <property type="entry name" value="P-loop containing nucleotide triphosphate hydrolases"/>
    <property type="match status" value="1"/>
</dbReference>
<evidence type="ECO:0000259" key="24">
    <source>
        <dbReference type="PROSITE" id="PS50157"/>
    </source>
</evidence>
<dbReference type="SUPFAM" id="SSF57667">
    <property type="entry name" value="beta-beta-alpha zinc fingers"/>
    <property type="match status" value="1"/>
</dbReference>
<dbReference type="PROSITE" id="PS50157">
    <property type="entry name" value="ZINC_FINGER_C2H2_2"/>
    <property type="match status" value="3"/>
</dbReference>
<dbReference type="Proteomes" id="UP000054826">
    <property type="component" value="Unassembled WGS sequence"/>
</dbReference>
<evidence type="ECO:0000256" key="10">
    <source>
        <dbReference type="ARBA" id="ARBA00022737"/>
    </source>
</evidence>
<comment type="similarity">
    <text evidence="4">Belongs to the krueppel C2H2-type zinc-finger protein family.</text>
</comment>
<evidence type="ECO:0000256" key="22">
    <source>
        <dbReference type="PROSITE-ProRule" id="PRU00042"/>
    </source>
</evidence>
<evidence type="ECO:0000256" key="1">
    <source>
        <dbReference type="ARBA" id="ARBA00004123"/>
    </source>
</evidence>
<dbReference type="AlphaFoldDB" id="A0A0V1JLD7"/>
<dbReference type="GO" id="GO:0015012">
    <property type="term" value="P:heparan sulfate proteoglycan biosynthetic process"/>
    <property type="evidence" value="ECO:0007669"/>
    <property type="project" value="UniProtKB-ARBA"/>
</dbReference>
<dbReference type="GO" id="GO:0180047">
    <property type="term" value="P:dolichol phosphate mannose biosynthetic process"/>
    <property type="evidence" value="ECO:0007669"/>
    <property type="project" value="InterPro"/>
</dbReference>
<evidence type="ECO:0000256" key="4">
    <source>
        <dbReference type="ARBA" id="ARBA00006991"/>
    </source>
</evidence>
<evidence type="ECO:0000256" key="13">
    <source>
        <dbReference type="ARBA" id="ARBA00022968"/>
    </source>
</evidence>
<keyword evidence="12" id="KW-0862">Zinc</keyword>
<protein>
    <submittedName>
        <fullName evidence="25">Heparan sulfate 2-O-sulfotransferase 1</fullName>
    </submittedName>
</protein>
<feature type="transmembrane region" description="Helical" evidence="23">
    <location>
        <begin position="689"/>
        <end position="715"/>
    </location>
</feature>
<evidence type="ECO:0000313" key="25">
    <source>
        <dbReference type="EMBL" id="KRZ35743.1"/>
    </source>
</evidence>
<dbReference type="GO" id="GO:0004394">
    <property type="term" value="F:heparan sulfate 2-sulfotransferase activity"/>
    <property type="evidence" value="ECO:0007669"/>
    <property type="project" value="TreeGrafter"/>
</dbReference>
<keyword evidence="8 23" id="KW-0812">Transmembrane</keyword>
<evidence type="ECO:0000256" key="21">
    <source>
        <dbReference type="ARBA" id="ARBA00023242"/>
    </source>
</evidence>
<evidence type="ECO:0000256" key="3">
    <source>
        <dbReference type="ARBA" id="ARBA00004323"/>
    </source>
</evidence>
<gene>
    <name evidence="25" type="primary">VPS41</name>
    <name evidence="25" type="ORF">T4C_9574</name>
</gene>
<evidence type="ECO:0000313" key="26">
    <source>
        <dbReference type="Proteomes" id="UP000054826"/>
    </source>
</evidence>
<evidence type="ECO:0000256" key="8">
    <source>
        <dbReference type="ARBA" id="ARBA00022692"/>
    </source>
</evidence>
<dbReference type="InterPro" id="IPR036236">
    <property type="entry name" value="Znf_C2H2_sf"/>
</dbReference>
<sequence length="767" mass="88774">MANTAVVPMPMVQEECSPGRQSMSLQNLMEHSKSKVNGKTENRSSYTTKTGIGMVSSEDLGDILDMQCELCLETFRNKKERLFHMRNVHDVEKPYRCRLCGKSFPYWSSLHNHRRLHLPDRPFVCSICSSCFRWKFCLKQHIIASHSTEFETRSISNDSVEEFSSPIYPDSLSPLHKTVEKVSHAGSFVSETPTVSSSIAPTTVLTKTDVNQKTVLPKDSQMKIRIRIDSKGNKLNLISMKPKLKKCSVSPGAPSEQNSGQNWQFDKNEEMNDVAAIQATNNVVPSLQAKQRDVRVGSRIEKLASRLRRSFEVGDEPVNQMKAKRTSDASVQTFSDESSGCSGMMFFSLLVSCILKMFYWARLTRMHFWWKFALIIVAAFVLVTLFYKGSICSKNPSLAEGSSDEWKLQNAIFLYNRIPKTASTSLMGIIYELCQKNGFHVIHLNMSKNSHLMTPWDQVHFAGNFSNWTQRKPAFYHGHVAYIDFTKFGMKNPIYLNVVRDPLERMISYYYFLRYGDDFRPYLSRKRKGNNETFDECVKRKGRDCDPANLWLQVPFFCGHHADCWIPGNSWALERAKNTLLDHYMLVGVSEELQDFIELLELIFPDFFSGATVIYSQGQKSYLRKTVKKIPPSEQTLAQIRQSPIWKMEQNFYEFARRQFHFLKLMKTRLGGKRETGYHYEKLLMFIRFYVYAGYLLTFCSSIFFLYYTFWILILPFVERCHPIRRFFPSSWYGLFIPCVGLVAFLLVLLCLLIHSVYIGAVRRSSR</sequence>
<keyword evidence="10" id="KW-0677">Repeat</keyword>
<feature type="transmembrane region" description="Helical" evidence="23">
    <location>
        <begin position="735"/>
        <end position="761"/>
    </location>
</feature>
<dbReference type="InterPro" id="IPR005331">
    <property type="entry name" value="Sulfotransferase"/>
</dbReference>
<evidence type="ECO:0000256" key="2">
    <source>
        <dbReference type="ARBA" id="ARBA00004141"/>
    </source>
</evidence>
<dbReference type="PANTHER" id="PTHR12129:SF17">
    <property type="entry name" value="HEPARAN SULFATE 2-O-SULFOTRANSFERASE 1"/>
    <property type="match status" value="1"/>
</dbReference>